<evidence type="ECO:0000313" key="8">
    <source>
        <dbReference type="EMBL" id="WPL15547.1"/>
    </source>
</evidence>
<keyword evidence="8" id="KW-0808">Transferase</keyword>
<feature type="transmembrane region" description="Helical" evidence="5">
    <location>
        <begin position="332"/>
        <end position="351"/>
    </location>
</feature>
<dbReference type="SMART" id="SM00388">
    <property type="entry name" value="HisKA"/>
    <property type="match status" value="1"/>
</dbReference>
<feature type="transmembrane region" description="Helical" evidence="5">
    <location>
        <begin position="357"/>
        <end position="377"/>
    </location>
</feature>
<dbReference type="InterPro" id="IPR003594">
    <property type="entry name" value="HATPase_dom"/>
</dbReference>
<dbReference type="EMBL" id="CP121472">
    <property type="protein sequence ID" value="WPL15547.1"/>
    <property type="molecule type" value="Genomic_DNA"/>
</dbReference>
<dbReference type="CDD" id="cd00082">
    <property type="entry name" value="HisKA"/>
    <property type="match status" value="1"/>
</dbReference>
<reference evidence="8 9" key="1">
    <citation type="journal article" date="2023" name="Microorganisms">
        <title>Thiorhodovibrio frisius and Trv. litoralis spp. nov., Two Novel Members from a Clade of Fastidious Purple Sulfur Bacteria That Exhibit Unique Red-Shifted Light-Harvesting Capabilities.</title>
        <authorList>
            <person name="Methner A."/>
            <person name="Kuzyk S.B."/>
            <person name="Petersen J."/>
            <person name="Bauer S."/>
            <person name="Brinkmann H."/>
            <person name="Sichau K."/>
            <person name="Wanner G."/>
            <person name="Wolf J."/>
            <person name="Neumann-Schaal M."/>
            <person name="Henke P."/>
            <person name="Tank M."/>
            <person name="Sproer C."/>
            <person name="Bunk B."/>
            <person name="Overmann J."/>
        </authorList>
    </citation>
    <scope>NUCLEOTIDE SEQUENCE [LARGE SCALE GENOMIC DNA]</scope>
    <source>
        <strain evidence="8 9">DSM 6702</strain>
    </source>
</reference>
<dbReference type="InterPro" id="IPR036097">
    <property type="entry name" value="HisK_dim/P_sf"/>
</dbReference>
<dbReference type="RefSeq" id="WP_328986114.1">
    <property type="nucleotide sequence ID" value="NZ_CP121472.1"/>
</dbReference>
<feature type="signal peptide" evidence="6">
    <location>
        <begin position="1"/>
        <end position="30"/>
    </location>
</feature>
<dbReference type="PROSITE" id="PS50109">
    <property type="entry name" value="HIS_KIN"/>
    <property type="match status" value="1"/>
</dbReference>
<evidence type="ECO:0000256" key="1">
    <source>
        <dbReference type="ARBA" id="ARBA00000085"/>
    </source>
</evidence>
<dbReference type="EC" id="2.7.13.3" evidence="2"/>
<dbReference type="Pfam" id="PF02518">
    <property type="entry name" value="HATPase_c"/>
    <property type="match status" value="1"/>
</dbReference>
<sequence>MIATAKVPSAALCCLLLVLGLLLQTAAAGAAVLQDHVLDRAVLRDATGQLSIDQVQHKTFEPVQGIYAGGYTSDAVWLRLTIRPAADGGPLLLRILPAYLNRISLFAPDPDRPGGWRQRTTGNAIPWQERPYAGLALGFVIQPRVDTTYYLRLHTISNTMLQARALTLRDAQQTQIDTLLWQGAYMVVILWVVLWALQDYWNSRDRVILGFAGIYLVYLIYVLAMLGYLAVLLPESTAIPDLTAWVVTLAVFFTLVFHRQFLRMFDLARLGKRVLDLLVGSELAALALLLSGQTALALKLNSLIVLITGPLLFLVVLGARGETQPGRLRLKVYYGLLALALLTYIPAILGLTGAAAWALYGALFNGLISALLIGNLLHLRARRLAEDAARAQLKLSLAEHRVELHREQLDEQGRLTAMLTHELKTPLAAIRLSLDSLAPPETEIEARRVQRIDRALADIDHLVERCVLSDRIEQGEHPLHLSDIDPAEFIAKLPQQQTAPERIHPVFAHNLPQRIRTDAYLLGVALANLLHNALKYAPADAPIELCGTRAESASGRAGVRFDVSNPPGAAGFPDPKQLFTKYYRSQGATRLRGSGLGLYLVKGIAAQLGGRIDYHPEPERIRFSLWIPLGPA</sequence>
<name>A0ABZ0S4T0_9GAMM</name>
<dbReference type="GO" id="GO:0004673">
    <property type="term" value="F:protein histidine kinase activity"/>
    <property type="evidence" value="ECO:0007669"/>
    <property type="project" value="UniProtKB-EC"/>
</dbReference>
<feature type="transmembrane region" description="Helical" evidence="5">
    <location>
        <begin position="242"/>
        <end position="262"/>
    </location>
</feature>
<feature type="transmembrane region" description="Helical" evidence="5">
    <location>
        <begin position="179"/>
        <end position="197"/>
    </location>
</feature>
<keyword evidence="3" id="KW-0597">Phosphoprotein</keyword>
<evidence type="ECO:0000256" key="6">
    <source>
        <dbReference type="SAM" id="SignalP"/>
    </source>
</evidence>
<keyword evidence="4" id="KW-0175">Coiled coil</keyword>
<dbReference type="PANTHER" id="PTHR43547:SF2">
    <property type="entry name" value="HYBRID SIGNAL TRANSDUCTION HISTIDINE KINASE C"/>
    <property type="match status" value="1"/>
</dbReference>
<dbReference type="Pfam" id="PF07696">
    <property type="entry name" value="7TMR-DISMED2"/>
    <property type="match status" value="1"/>
</dbReference>
<dbReference type="PANTHER" id="PTHR43547">
    <property type="entry name" value="TWO-COMPONENT HISTIDINE KINASE"/>
    <property type="match status" value="1"/>
</dbReference>
<organism evidence="8 9">
    <name type="scientific">Thiorhodovibrio winogradskyi</name>
    <dbReference type="NCBI Taxonomy" id="77007"/>
    <lineage>
        <taxon>Bacteria</taxon>
        <taxon>Pseudomonadati</taxon>
        <taxon>Pseudomonadota</taxon>
        <taxon>Gammaproteobacteria</taxon>
        <taxon>Chromatiales</taxon>
        <taxon>Chromatiaceae</taxon>
        <taxon>Thiorhodovibrio</taxon>
    </lineage>
</organism>
<dbReference type="InterPro" id="IPR005467">
    <property type="entry name" value="His_kinase_dom"/>
</dbReference>
<feature type="transmembrane region" description="Helical" evidence="5">
    <location>
        <begin position="209"/>
        <end position="230"/>
    </location>
</feature>
<evidence type="ECO:0000256" key="5">
    <source>
        <dbReference type="SAM" id="Phobius"/>
    </source>
</evidence>
<comment type="catalytic activity">
    <reaction evidence="1">
        <text>ATP + protein L-histidine = ADP + protein N-phospho-L-histidine.</text>
        <dbReference type="EC" id="2.7.13.3"/>
    </reaction>
</comment>
<keyword evidence="5" id="KW-1133">Transmembrane helix</keyword>
<feature type="transmembrane region" description="Helical" evidence="5">
    <location>
        <begin position="274"/>
        <end position="296"/>
    </location>
</feature>
<dbReference type="Proteomes" id="UP001432180">
    <property type="component" value="Chromosome"/>
</dbReference>
<accession>A0ABZ0S4T0</accession>
<dbReference type="Gene3D" id="2.60.40.2380">
    <property type="match status" value="1"/>
</dbReference>
<dbReference type="Gene3D" id="3.30.565.10">
    <property type="entry name" value="Histidine kinase-like ATPase, C-terminal domain"/>
    <property type="match status" value="1"/>
</dbReference>
<evidence type="ECO:0000256" key="2">
    <source>
        <dbReference type="ARBA" id="ARBA00012438"/>
    </source>
</evidence>
<keyword evidence="5" id="KW-0812">Transmembrane</keyword>
<dbReference type="SUPFAM" id="SSF55874">
    <property type="entry name" value="ATPase domain of HSP90 chaperone/DNA topoisomerase II/histidine kinase"/>
    <property type="match status" value="1"/>
</dbReference>
<evidence type="ECO:0000313" key="9">
    <source>
        <dbReference type="Proteomes" id="UP001432180"/>
    </source>
</evidence>
<evidence type="ECO:0000256" key="4">
    <source>
        <dbReference type="SAM" id="Coils"/>
    </source>
</evidence>
<dbReference type="Gene3D" id="1.10.287.130">
    <property type="match status" value="1"/>
</dbReference>
<feature type="transmembrane region" description="Helical" evidence="5">
    <location>
        <begin position="302"/>
        <end position="320"/>
    </location>
</feature>
<protein>
    <recommendedName>
        <fullName evidence="2">histidine kinase</fullName>
        <ecNumber evidence="2">2.7.13.3</ecNumber>
    </recommendedName>
</protein>
<feature type="domain" description="Histidine kinase" evidence="7">
    <location>
        <begin position="418"/>
        <end position="631"/>
    </location>
</feature>
<dbReference type="SMART" id="SM00387">
    <property type="entry name" value="HATPase_c"/>
    <property type="match status" value="1"/>
</dbReference>
<dbReference type="InterPro" id="IPR036890">
    <property type="entry name" value="HATPase_C_sf"/>
</dbReference>
<dbReference type="InterPro" id="IPR003661">
    <property type="entry name" value="HisK_dim/P_dom"/>
</dbReference>
<dbReference type="Pfam" id="PF00512">
    <property type="entry name" value="HisKA"/>
    <property type="match status" value="1"/>
</dbReference>
<keyword evidence="9" id="KW-1185">Reference proteome</keyword>
<feature type="coiled-coil region" evidence="4">
    <location>
        <begin position="381"/>
        <end position="408"/>
    </location>
</feature>
<evidence type="ECO:0000259" key="7">
    <source>
        <dbReference type="PROSITE" id="PS50109"/>
    </source>
</evidence>
<dbReference type="SUPFAM" id="SSF47384">
    <property type="entry name" value="Homodimeric domain of signal transducing histidine kinase"/>
    <property type="match status" value="1"/>
</dbReference>
<keyword evidence="5" id="KW-0472">Membrane</keyword>
<feature type="chain" id="PRO_5046684590" description="histidine kinase" evidence="6">
    <location>
        <begin position="31"/>
        <end position="632"/>
    </location>
</feature>
<proteinExistence type="predicted"/>
<gene>
    <name evidence="8" type="primary">creC</name>
    <name evidence="8" type="ORF">Thiowin_00448</name>
</gene>
<keyword evidence="6" id="KW-0732">Signal</keyword>
<evidence type="ECO:0000256" key="3">
    <source>
        <dbReference type="ARBA" id="ARBA00022553"/>
    </source>
</evidence>
<dbReference type="InterPro" id="IPR011622">
    <property type="entry name" value="7TMR_DISM_rcpt_extracell_dom2"/>
</dbReference>